<feature type="transmembrane region" description="Helical" evidence="1">
    <location>
        <begin position="20"/>
        <end position="37"/>
    </location>
</feature>
<evidence type="ECO:0000256" key="1">
    <source>
        <dbReference type="SAM" id="Phobius"/>
    </source>
</evidence>
<keyword evidence="1" id="KW-0472">Membrane</keyword>
<dbReference type="Proteomes" id="UP000294772">
    <property type="component" value="Unassembled WGS sequence"/>
</dbReference>
<proteinExistence type="predicted"/>
<sequence length="39" mass="3972">MTAVLLLGAAYVALVVEYGWGGLLVAVVHVLLMAAACRG</sequence>
<reference evidence="2 3" key="1">
    <citation type="submission" date="2019-03" db="EMBL/GenBank/DDBJ databases">
        <title>Genomic Encyclopedia of Type Strains, Phase IV (KMG-IV): sequencing the most valuable type-strain genomes for metagenomic binning, comparative biology and taxonomic classification.</title>
        <authorList>
            <person name="Goeker M."/>
        </authorList>
    </citation>
    <scope>NUCLEOTIDE SEQUENCE [LARGE SCALE GENOMIC DNA]</scope>
    <source>
        <strain evidence="2 3">DSM 15264</strain>
    </source>
</reference>
<keyword evidence="1" id="KW-0812">Transmembrane</keyword>
<dbReference type="AlphaFoldDB" id="A0AA46HV76"/>
<dbReference type="EMBL" id="SLXF01000007">
    <property type="protein sequence ID" value="TCP06133.1"/>
    <property type="molecule type" value="Genomic_DNA"/>
</dbReference>
<organism evidence="2 3">
    <name type="scientific">Caldimonas thermodepolymerans</name>
    <dbReference type="NCBI Taxonomy" id="215580"/>
    <lineage>
        <taxon>Bacteria</taxon>
        <taxon>Pseudomonadati</taxon>
        <taxon>Pseudomonadota</taxon>
        <taxon>Betaproteobacteria</taxon>
        <taxon>Burkholderiales</taxon>
        <taxon>Sphaerotilaceae</taxon>
        <taxon>Caldimonas</taxon>
    </lineage>
</organism>
<evidence type="ECO:0000313" key="3">
    <source>
        <dbReference type="Proteomes" id="UP000294772"/>
    </source>
</evidence>
<evidence type="ECO:0000313" key="2">
    <source>
        <dbReference type="EMBL" id="TCP06133.1"/>
    </source>
</evidence>
<accession>A0AA46HV76</accession>
<name>A0AA46HV76_9BURK</name>
<gene>
    <name evidence="2" type="ORF">EV676_1073</name>
</gene>
<keyword evidence="1" id="KW-1133">Transmembrane helix</keyword>
<protein>
    <submittedName>
        <fullName evidence="2">Uncharacterized protein</fullName>
    </submittedName>
</protein>
<comment type="caution">
    <text evidence="2">The sequence shown here is derived from an EMBL/GenBank/DDBJ whole genome shotgun (WGS) entry which is preliminary data.</text>
</comment>